<keyword evidence="1" id="KW-0812">Transmembrane</keyword>
<evidence type="ECO:0000256" key="1">
    <source>
        <dbReference type="SAM" id="Phobius"/>
    </source>
</evidence>
<evidence type="ECO:0000313" key="3">
    <source>
        <dbReference type="Proteomes" id="UP000179448"/>
    </source>
</evidence>
<organism evidence="2 3">
    <name type="scientific">Candidatus Nomurabacteria bacterium RIFCSPLOWO2_01_FULL_36_10b</name>
    <dbReference type="NCBI Taxonomy" id="1801766"/>
    <lineage>
        <taxon>Bacteria</taxon>
        <taxon>Candidatus Nomuraibacteriota</taxon>
    </lineage>
</organism>
<dbReference type="AlphaFoldDB" id="A0A1F6WNC6"/>
<sequence>MDPFTPTKILTHSIFEDIILWIQYGIDSISQKVSNTVDPTSPTLTTSFNIFHTSLFKFILIIIVLILCAGIIYVLIRMRELKHADAKKYKEYFIRPSPTAQTNKRWQNVEALFQSSNPNDWRVAIIEADTMLDDLITSLGYKGENLGERLKSIPPATFPALQLAWEAHKIRNRIAHQGIDYPLQPGEAWHVFKLFQAVFRDTHYI</sequence>
<accession>A0A1F6WNC6</accession>
<keyword evidence="1" id="KW-1133">Transmembrane helix</keyword>
<comment type="caution">
    <text evidence="2">The sequence shown here is derived from an EMBL/GenBank/DDBJ whole genome shotgun (WGS) entry which is preliminary data.</text>
</comment>
<gene>
    <name evidence="2" type="ORF">A2997_02480</name>
</gene>
<protein>
    <submittedName>
        <fullName evidence="2">Uncharacterized protein</fullName>
    </submittedName>
</protein>
<feature type="transmembrane region" description="Helical" evidence="1">
    <location>
        <begin position="55"/>
        <end position="76"/>
    </location>
</feature>
<proteinExistence type="predicted"/>
<dbReference type="STRING" id="1801766.A2997_02480"/>
<dbReference type="Proteomes" id="UP000179448">
    <property type="component" value="Unassembled WGS sequence"/>
</dbReference>
<keyword evidence="1" id="KW-0472">Membrane</keyword>
<reference evidence="2 3" key="1">
    <citation type="journal article" date="2016" name="Nat. Commun.">
        <title>Thousands of microbial genomes shed light on interconnected biogeochemical processes in an aquifer system.</title>
        <authorList>
            <person name="Anantharaman K."/>
            <person name="Brown C.T."/>
            <person name="Hug L.A."/>
            <person name="Sharon I."/>
            <person name="Castelle C.J."/>
            <person name="Probst A.J."/>
            <person name="Thomas B.C."/>
            <person name="Singh A."/>
            <person name="Wilkins M.J."/>
            <person name="Karaoz U."/>
            <person name="Brodie E.L."/>
            <person name="Williams K.H."/>
            <person name="Hubbard S.S."/>
            <person name="Banfield J.F."/>
        </authorList>
    </citation>
    <scope>NUCLEOTIDE SEQUENCE [LARGE SCALE GENOMIC DNA]</scope>
</reference>
<evidence type="ECO:0000313" key="2">
    <source>
        <dbReference type="EMBL" id="OGI83334.1"/>
    </source>
</evidence>
<name>A0A1F6WNC6_9BACT</name>
<dbReference type="EMBL" id="MFUQ01000019">
    <property type="protein sequence ID" value="OGI83334.1"/>
    <property type="molecule type" value="Genomic_DNA"/>
</dbReference>